<accession>A0A0A9EPC4</accession>
<reference evidence="1" key="1">
    <citation type="submission" date="2014-09" db="EMBL/GenBank/DDBJ databases">
        <authorList>
            <person name="Magalhaes I.L.F."/>
            <person name="Oliveira U."/>
            <person name="Santos F.R."/>
            <person name="Vidigal T.H.D.A."/>
            <person name="Brescovit A.D."/>
            <person name="Santos A.J."/>
        </authorList>
    </citation>
    <scope>NUCLEOTIDE SEQUENCE</scope>
    <source>
        <tissue evidence="1">Shoot tissue taken approximately 20 cm above the soil surface</tissue>
    </source>
</reference>
<evidence type="ECO:0000313" key="1">
    <source>
        <dbReference type="EMBL" id="JAD97892.1"/>
    </source>
</evidence>
<sequence length="40" mass="4119">MFPSIVPQTEQPGTLCADWDGAVGGTARACGQGRRSQAVV</sequence>
<proteinExistence type="predicted"/>
<organism evidence="1">
    <name type="scientific">Arundo donax</name>
    <name type="common">Giant reed</name>
    <name type="synonym">Donax arundinaceus</name>
    <dbReference type="NCBI Taxonomy" id="35708"/>
    <lineage>
        <taxon>Eukaryota</taxon>
        <taxon>Viridiplantae</taxon>
        <taxon>Streptophyta</taxon>
        <taxon>Embryophyta</taxon>
        <taxon>Tracheophyta</taxon>
        <taxon>Spermatophyta</taxon>
        <taxon>Magnoliopsida</taxon>
        <taxon>Liliopsida</taxon>
        <taxon>Poales</taxon>
        <taxon>Poaceae</taxon>
        <taxon>PACMAD clade</taxon>
        <taxon>Arundinoideae</taxon>
        <taxon>Arundineae</taxon>
        <taxon>Arundo</taxon>
    </lineage>
</organism>
<dbReference type="AlphaFoldDB" id="A0A0A9EPC4"/>
<reference evidence="1" key="2">
    <citation type="journal article" date="2015" name="Data Brief">
        <title>Shoot transcriptome of the giant reed, Arundo donax.</title>
        <authorList>
            <person name="Barrero R.A."/>
            <person name="Guerrero F.D."/>
            <person name="Moolhuijzen P."/>
            <person name="Goolsby J.A."/>
            <person name="Tidwell J."/>
            <person name="Bellgard S.E."/>
            <person name="Bellgard M.I."/>
        </authorList>
    </citation>
    <scope>NUCLEOTIDE SEQUENCE</scope>
    <source>
        <tissue evidence="1">Shoot tissue taken approximately 20 cm above the soil surface</tissue>
    </source>
</reference>
<protein>
    <submittedName>
        <fullName evidence="1">Uncharacterized protein</fullName>
    </submittedName>
</protein>
<name>A0A0A9EPC4_ARUDO</name>
<dbReference type="EMBL" id="GBRH01200003">
    <property type="protein sequence ID" value="JAD97892.1"/>
    <property type="molecule type" value="Transcribed_RNA"/>
</dbReference>